<evidence type="ECO:0000313" key="7">
    <source>
        <dbReference type="Proteomes" id="UP000800036"/>
    </source>
</evidence>
<dbReference type="PANTHER" id="PTHR33337">
    <property type="entry name" value="GFA DOMAIN-CONTAINING PROTEIN"/>
    <property type="match status" value="1"/>
</dbReference>
<evidence type="ECO:0000256" key="4">
    <source>
        <dbReference type="ARBA" id="ARBA00023239"/>
    </source>
</evidence>
<keyword evidence="2" id="KW-0479">Metal-binding</keyword>
<dbReference type="InterPro" id="IPR011057">
    <property type="entry name" value="Mss4-like_sf"/>
</dbReference>
<dbReference type="PANTHER" id="PTHR33337:SF3">
    <property type="entry name" value="CENP-V_GFA DOMAIN-CONTAINING PROTEIN"/>
    <property type="match status" value="1"/>
</dbReference>
<sequence length="139" mass="15372">MNGRCACGSVTFTTPTDKPLNLYHCHCIECRRQSASAFGTSAIFPFFRVDDNPNISHFTRECDSGRKQNCYFCNKCGSRILHAHIVEGGEPPVVAVKGGLLEGLDWKNAKHIYTRSAVVPIPEGVESWVAEPDFVKAKN</sequence>
<dbReference type="AlphaFoldDB" id="A0A6A5VFL0"/>
<gene>
    <name evidence="6" type="ORF">BU23DRAFT_463372</name>
</gene>
<keyword evidence="4" id="KW-0456">Lyase</keyword>
<dbReference type="EMBL" id="ML976678">
    <property type="protein sequence ID" value="KAF1973826.1"/>
    <property type="molecule type" value="Genomic_DNA"/>
</dbReference>
<dbReference type="Proteomes" id="UP000800036">
    <property type="component" value="Unassembled WGS sequence"/>
</dbReference>
<evidence type="ECO:0000256" key="2">
    <source>
        <dbReference type="ARBA" id="ARBA00022723"/>
    </source>
</evidence>
<evidence type="ECO:0000259" key="5">
    <source>
        <dbReference type="PROSITE" id="PS51891"/>
    </source>
</evidence>
<reference evidence="6" key="1">
    <citation type="journal article" date="2020" name="Stud. Mycol.">
        <title>101 Dothideomycetes genomes: a test case for predicting lifestyles and emergence of pathogens.</title>
        <authorList>
            <person name="Haridas S."/>
            <person name="Albert R."/>
            <person name="Binder M."/>
            <person name="Bloem J."/>
            <person name="Labutti K."/>
            <person name="Salamov A."/>
            <person name="Andreopoulos B."/>
            <person name="Baker S."/>
            <person name="Barry K."/>
            <person name="Bills G."/>
            <person name="Bluhm B."/>
            <person name="Cannon C."/>
            <person name="Castanera R."/>
            <person name="Culley D."/>
            <person name="Daum C."/>
            <person name="Ezra D."/>
            <person name="Gonzalez J."/>
            <person name="Henrissat B."/>
            <person name="Kuo A."/>
            <person name="Liang C."/>
            <person name="Lipzen A."/>
            <person name="Lutzoni F."/>
            <person name="Magnuson J."/>
            <person name="Mondo S."/>
            <person name="Nolan M."/>
            <person name="Ohm R."/>
            <person name="Pangilinan J."/>
            <person name="Park H.-J."/>
            <person name="Ramirez L."/>
            <person name="Alfaro M."/>
            <person name="Sun H."/>
            <person name="Tritt A."/>
            <person name="Yoshinaga Y."/>
            <person name="Zwiers L.-H."/>
            <person name="Turgeon B."/>
            <person name="Goodwin S."/>
            <person name="Spatafora J."/>
            <person name="Crous P."/>
            <person name="Grigoriev I."/>
        </authorList>
    </citation>
    <scope>NUCLEOTIDE SEQUENCE</scope>
    <source>
        <strain evidence="6">CBS 107.79</strain>
    </source>
</reference>
<dbReference type="GO" id="GO:0046872">
    <property type="term" value="F:metal ion binding"/>
    <property type="evidence" value="ECO:0007669"/>
    <property type="project" value="UniProtKB-KW"/>
</dbReference>
<dbReference type="InterPro" id="IPR006913">
    <property type="entry name" value="CENP-V/GFA"/>
</dbReference>
<dbReference type="PROSITE" id="PS51891">
    <property type="entry name" value="CENP_V_GFA"/>
    <property type="match status" value="1"/>
</dbReference>
<proteinExistence type="inferred from homology"/>
<organism evidence="6 7">
    <name type="scientific">Bimuria novae-zelandiae CBS 107.79</name>
    <dbReference type="NCBI Taxonomy" id="1447943"/>
    <lineage>
        <taxon>Eukaryota</taxon>
        <taxon>Fungi</taxon>
        <taxon>Dikarya</taxon>
        <taxon>Ascomycota</taxon>
        <taxon>Pezizomycotina</taxon>
        <taxon>Dothideomycetes</taxon>
        <taxon>Pleosporomycetidae</taxon>
        <taxon>Pleosporales</taxon>
        <taxon>Massarineae</taxon>
        <taxon>Didymosphaeriaceae</taxon>
        <taxon>Bimuria</taxon>
    </lineage>
</organism>
<evidence type="ECO:0000256" key="3">
    <source>
        <dbReference type="ARBA" id="ARBA00022833"/>
    </source>
</evidence>
<dbReference type="SUPFAM" id="SSF51316">
    <property type="entry name" value="Mss4-like"/>
    <property type="match status" value="1"/>
</dbReference>
<keyword evidence="7" id="KW-1185">Reference proteome</keyword>
<name>A0A6A5VFL0_9PLEO</name>
<comment type="similarity">
    <text evidence="1">Belongs to the Gfa family.</text>
</comment>
<dbReference type="OrthoDB" id="5290969at2759"/>
<protein>
    <recommendedName>
        <fullName evidence="5">CENP-V/GFA domain-containing protein</fullName>
    </recommendedName>
</protein>
<dbReference type="GO" id="GO:0016846">
    <property type="term" value="F:carbon-sulfur lyase activity"/>
    <property type="evidence" value="ECO:0007669"/>
    <property type="project" value="InterPro"/>
</dbReference>
<accession>A0A6A5VFL0</accession>
<evidence type="ECO:0000256" key="1">
    <source>
        <dbReference type="ARBA" id="ARBA00005495"/>
    </source>
</evidence>
<evidence type="ECO:0000313" key="6">
    <source>
        <dbReference type="EMBL" id="KAF1973826.1"/>
    </source>
</evidence>
<dbReference type="Pfam" id="PF04828">
    <property type="entry name" value="GFA"/>
    <property type="match status" value="1"/>
</dbReference>
<feature type="domain" description="CENP-V/GFA" evidence="5">
    <location>
        <begin position="1"/>
        <end position="129"/>
    </location>
</feature>
<keyword evidence="3" id="KW-0862">Zinc</keyword>
<dbReference type="Gene3D" id="3.90.1590.10">
    <property type="entry name" value="glutathione-dependent formaldehyde- activating enzyme (gfa)"/>
    <property type="match status" value="1"/>
</dbReference>